<dbReference type="PRINTS" id="PR00783">
    <property type="entry name" value="MINTRINSICP"/>
</dbReference>
<feature type="non-terminal residue" evidence="11">
    <location>
        <position position="345"/>
    </location>
</feature>
<dbReference type="InterPro" id="IPR000425">
    <property type="entry name" value="MIP"/>
</dbReference>
<feature type="transmembrane region" description="Helical" evidence="10">
    <location>
        <begin position="70"/>
        <end position="91"/>
    </location>
</feature>
<proteinExistence type="inferred from homology"/>
<dbReference type="PANTHER" id="PTHR19139">
    <property type="entry name" value="AQUAPORIN TRANSPORTER"/>
    <property type="match status" value="1"/>
</dbReference>
<dbReference type="Proteomes" id="UP001595075">
    <property type="component" value="Unassembled WGS sequence"/>
</dbReference>
<evidence type="ECO:0000256" key="7">
    <source>
        <dbReference type="ARBA" id="ARBA00023136"/>
    </source>
</evidence>
<feature type="transmembrane region" description="Helical" evidence="10">
    <location>
        <begin position="274"/>
        <end position="294"/>
    </location>
</feature>
<keyword evidence="3 8" id="KW-0813">Transport</keyword>
<evidence type="ECO:0000313" key="11">
    <source>
        <dbReference type="EMBL" id="KAL2060567.1"/>
    </source>
</evidence>
<evidence type="ECO:0000313" key="12">
    <source>
        <dbReference type="Proteomes" id="UP001595075"/>
    </source>
</evidence>
<dbReference type="Pfam" id="PF00230">
    <property type="entry name" value="MIP"/>
    <property type="match status" value="1"/>
</dbReference>
<dbReference type="Gene3D" id="1.20.1080.10">
    <property type="entry name" value="Glycerol uptake facilitator protein"/>
    <property type="match status" value="1"/>
</dbReference>
<name>A0ABR4BSD3_9HELO</name>
<feature type="region of interest" description="Disordered" evidence="9">
    <location>
        <begin position="36"/>
        <end position="56"/>
    </location>
</feature>
<keyword evidence="12" id="KW-1185">Reference proteome</keyword>
<reference evidence="11 12" key="1">
    <citation type="journal article" date="2024" name="Commun. Biol.">
        <title>Comparative genomic analysis of thermophilic fungi reveals convergent evolutionary adaptations and gene losses.</title>
        <authorList>
            <person name="Steindorff A.S."/>
            <person name="Aguilar-Pontes M.V."/>
            <person name="Robinson A.J."/>
            <person name="Andreopoulos B."/>
            <person name="LaButti K."/>
            <person name="Kuo A."/>
            <person name="Mondo S."/>
            <person name="Riley R."/>
            <person name="Otillar R."/>
            <person name="Haridas S."/>
            <person name="Lipzen A."/>
            <person name="Grimwood J."/>
            <person name="Schmutz J."/>
            <person name="Clum A."/>
            <person name="Reid I.D."/>
            <person name="Moisan M.C."/>
            <person name="Butler G."/>
            <person name="Nguyen T.T.M."/>
            <person name="Dewar K."/>
            <person name="Conant G."/>
            <person name="Drula E."/>
            <person name="Henrissat B."/>
            <person name="Hansel C."/>
            <person name="Singer S."/>
            <person name="Hutchinson M.I."/>
            <person name="de Vries R.P."/>
            <person name="Natvig D.O."/>
            <person name="Powell A.J."/>
            <person name="Tsang A."/>
            <person name="Grigoriev I.V."/>
        </authorList>
    </citation>
    <scope>NUCLEOTIDE SEQUENCE [LARGE SCALE GENOMIC DNA]</scope>
    <source>
        <strain evidence="11 12">CBS 494.80</strain>
    </source>
</reference>
<keyword evidence="6 10" id="KW-1133">Transmembrane helix</keyword>
<keyword evidence="5 8" id="KW-0812">Transmembrane</keyword>
<evidence type="ECO:0008006" key="13">
    <source>
        <dbReference type="Google" id="ProtNLM"/>
    </source>
</evidence>
<dbReference type="EMBL" id="JAZHXI010000021">
    <property type="protein sequence ID" value="KAL2060567.1"/>
    <property type="molecule type" value="Genomic_DNA"/>
</dbReference>
<evidence type="ECO:0000256" key="3">
    <source>
        <dbReference type="ARBA" id="ARBA00022448"/>
    </source>
</evidence>
<feature type="transmembrane region" description="Helical" evidence="10">
    <location>
        <begin position="112"/>
        <end position="135"/>
    </location>
</feature>
<evidence type="ECO:0000256" key="1">
    <source>
        <dbReference type="ARBA" id="ARBA00004651"/>
    </source>
</evidence>
<dbReference type="InterPro" id="IPR022357">
    <property type="entry name" value="MIP_CS"/>
</dbReference>
<organism evidence="11 12">
    <name type="scientific">Oculimacula yallundae</name>
    <dbReference type="NCBI Taxonomy" id="86028"/>
    <lineage>
        <taxon>Eukaryota</taxon>
        <taxon>Fungi</taxon>
        <taxon>Dikarya</taxon>
        <taxon>Ascomycota</taxon>
        <taxon>Pezizomycotina</taxon>
        <taxon>Leotiomycetes</taxon>
        <taxon>Helotiales</taxon>
        <taxon>Ploettnerulaceae</taxon>
        <taxon>Oculimacula</taxon>
    </lineage>
</organism>
<dbReference type="SUPFAM" id="SSF81338">
    <property type="entry name" value="Aquaporin-like"/>
    <property type="match status" value="1"/>
</dbReference>
<evidence type="ECO:0000256" key="10">
    <source>
        <dbReference type="SAM" id="Phobius"/>
    </source>
</evidence>
<evidence type="ECO:0000256" key="6">
    <source>
        <dbReference type="ARBA" id="ARBA00022989"/>
    </source>
</evidence>
<sequence>MPIPLSYTSHPKSDFVFPRRPPTPAQYHSPLLAKTESVSHHEHRHEHRPDRSPPRHPFLTWMSDEVRNHIIAMIGEFLGTFSFLFFGLTAVQTANAKPDTLPKIDFLSRSPSLLQINYISFAFATSLAVNVWVFFRISGGQFNPAVTFGLCLVGAVPWKRGILLVPPQLLGAAAASLMVSDLFPGDFNTQSNLATGVTVNQGFVIEMMLTILLVFTIMMLAVENHRGSFLAPLGIGMALFLGHMIGINFTGAAINPARSFGPDVVLGDFKGNHWIYYMGPLLGAFLAAMIYKLLKFLEFTTANPGQDDDGLDVYRIVTSRPPPMRRRNSSESITSLTPLAYSNYH</sequence>
<dbReference type="InterPro" id="IPR034294">
    <property type="entry name" value="Aquaporin_transptr"/>
</dbReference>
<dbReference type="PROSITE" id="PS00221">
    <property type="entry name" value="MIP"/>
    <property type="match status" value="1"/>
</dbReference>
<feature type="transmembrane region" description="Helical" evidence="10">
    <location>
        <begin position="165"/>
        <end position="183"/>
    </location>
</feature>
<protein>
    <recommendedName>
        <fullName evidence="13">Aquaporin</fullName>
    </recommendedName>
</protein>
<gene>
    <name evidence="11" type="ORF">VTL71DRAFT_9208</name>
</gene>
<feature type="transmembrane region" description="Helical" evidence="10">
    <location>
        <begin position="203"/>
        <end position="222"/>
    </location>
</feature>
<dbReference type="PANTHER" id="PTHR19139:SF199">
    <property type="entry name" value="MIP17260P"/>
    <property type="match status" value="1"/>
</dbReference>
<evidence type="ECO:0000256" key="9">
    <source>
        <dbReference type="SAM" id="MobiDB-lite"/>
    </source>
</evidence>
<keyword evidence="7 10" id="KW-0472">Membrane</keyword>
<feature type="transmembrane region" description="Helical" evidence="10">
    <location>
        <begin position="229"/>
        <end position="254"/>
    </location>
</feature>
<evidence type="ECO:0000256" key="2">
    <source>
        <dbReference type="ARBA" id="ARBA00006175"/>
    </source>
</evidence>
<evidence type="ECO:0000256" key="4">
    <source>
        <dbReference type="ARBA" id="ARBA00022475"/>
    </source>
</evidence>
<keyword evidence="4" id="KW-1003">Cell membrane</keyword>
<dbReference type="InterPro" id="IPR023271">
    <property type="entry name" value="Aquaporin-like"/>
</dbReference>
<evidence type="ECO:0000256" key="5">
    <source>
        <dbReference type="ARBA" id="ARBA00022692"/>
    </source>
</evidence>
<comment type="subcellular location">
    <subcellularLocation>
        <location evidence="1">Cell membrane</location>
        <topology evidence="1">Multi-pass membrane protein</topology>
    </subcellularLocation>
</comment>
<comment type="similarity">
    <text evidence="2 8">Belongs to the MIP/aquaporin (TC 1.A.8) family.</text>
</comment>
<evidence type="ECO:0000256" key="8">
    <source>
        <dbReference type="RuleBase" id="RU000477"/>
    </source>
</evidence>
<accession>A0ABR4BSD3</accession>
<comment type="caution">
    <text evidence="11">The sequence shown here is derived from an EMBL/GenBank/DDBJ whole genome shotgun (WGS) entry which is preliminary data.</text>
</comment>